<evidence type="ECO:0000313" key="2">
    <source>
        <dbReference type="Proteomes" id="UP000830116"/>
    </source>
</evidence>
<dbReference type="Proteomes" id="UP000830116">
    <property type="component" value="Chromosome"/>
</dbReference>
<keyword evidence="2" id="KW-1185">Reference proteome</keyword>
<accession>A0ABY4CC61</accession>
<protein>
    <submittedName>
        <fullName evidence="1">Uncharacterized protein</fullName>
    </submittedName>
</protein>
<reference evidence="1" key="1">
    <citation type="submission" date="2022-03" db="EMBL/GenBank/DDBJ databases">
        <title>Genome Identification and Characterization of new species Bdellovibrio reynosense LBG001 sp. nov. from a Mexico soil sample.</title>
        <authorList>
            <person name="Camilli A."/>
            <person name="Ajao Y."/>
            <person name="Guo X."/>
        </authorList>
    </citation>
    <scope>NUCLEOTIDE SEQUENCE</scope>
    <source>
        <strain evidence="1">LBG001</strain>
    </source>
</reference>
<name>A0ABY4CC61_9BACT</name>
<proteinExistence type="predicted"/>
<evidence type="ECO:0000313" key="1">
    <source>
        <dbReference type="EMBL" id="UOF02532.1"/>
    </source>
</evidence>
<dbReference type="EMBL" id="CP093442">
    <property type="protein sequence ID" value="UOF02532.1"/>
    <property type="molecule type" value="Genomic_DNA"/>
</dbReference>
<sequence length="157" mass="18243">MSAQRDSQQLWLKEVIQPKLETLFALGNGTASAEEKSNLPKFLKSLLEDLEHLNLDNSTVELYVEKIIDGAKALQNQELRDANEEVLKSFALNSLVADSFDRFFYLSYWTEYQPLLRRNPELNHANIMNAFRMNYHVKGLATYLSNSLKSRFDFYIE</sequence>
<dbReference type="RefSeq" id="WP_243540129.1">
    <property type="nucleotide sequence ID" value="NZ_CP093442.1"/>
</dbReference>
<organism evidence="1 2">
    <name type="scientific">Bdellovibrio reynosensis</name>
    <dbReference type="NCBI Taxonomy" id="2835041"/>
    <lineage>
        <taxon>Bacteria</taxon>
        <taxon>Pseudomonadati</taxon>
        <taxon>Bdellovibrionota</taxon>
        <taxon>Bdellovibrionia</taxon>
        <taxon>Bdellovibrionales</taxon>
        <taxon>Pseudobdellovibrionaceae</taxon>
        <taxon>Bdellovibrio</taxon>
    </lineage>
</organism>
<gene>
    <name evidence="1" type="ORF">MNR06_06150</name>
</gene>